<gene>
    <name evidence="2" type="ORF">E9934_14750</name>
</gene>
<dbReference type="SUPFAM" id="SSF54593">
    <property type="entry name" value="Glyoxalase/Bleomycin resistance protein/Dihydroxybiphenyl dioxygenase"/>
    <property type="match status" value="2"/>
</dbReference>
<dbReference type="PANTHER" id="PTHR35908:SF1">
    <property type="entry name" value="CONSERVED PROTEIN"/>
    <property type="match status" value="1"/>
</dbReference>
<reference evidence="2 3" key="1">
    <citation type="journal article" date="2009" name="Int. J. Syst. Evol. Microbiol.">
        <title>Nocardioides caeni sp. nov., isolated from wastewater.</title>
        <authorList>
            <person name="Yoon J.H."/>
            <person name="Kang S.J."/>
            <person name="Park S."/>
            <person name="Kim W."/>
            <person name="Oh T.K."/>
        </authorList>
    </citation>
    <scope>NUCLEOTIDE SEQUENCE [LARGE SCALE GENOMIC DNA]</scope>
    <source>
        <strain evidence="2 3">DSM 23134</strain>
    </source>
</reference>
<dbReference type="PROSITE" id="PS51819">
    <property type="entry name" value="VOC"/>
    <property type="match status" value="1"/>
</dbReference>
<comment type="caution">
    <text evidence="2">The sequence shown here is derived from an EMBL/GenBank/DDBJ whole genome shotgun (WGS) entry which is preliminary data.</text>
</comment>
<evidence type="ECO:0000259" key="1">
    <source>
        <dbReference type="PROSITE" id="PS51819"/>
    </source>
</evidence>
<dbReference type="Gene3D" id="3.10.180.10">
    <property type="entry name" value="2,3-Dihydroxybiphenyl 1,2-Dioxygenase, domain 1"/>
    <property type="match status" value="2"/>
</dbReference>
<feature type="domain" description="VOC" evidence="1">
    <location>
        <begin position="4"/>
        <end position="113"/>
    </location>
</feature>
<dbReference type="OrthoDB" id="3212826at2"/>
<dbReference type="InterPro" id="IPR037523">
    <property type="entry name" value="VOC_core"/>
</dbReference>
<dbReference type="InterPro" id="IPR029068">
    <property type="entry name" value="Glyas_Bleomycin-R_OHBP_Dase"/>
</dbReference>
<name>A0A4S8N3F2_9ACTN</name>
<dbReference type="EMBL" id="STGW01000011">
    <property type="protein sequence ID" value="THV10072.1"/>
    <property type="molecule type" value="Genomic_DNA"/>
</dbReference>
<protein>
    <submittedName>
        <fullName evidence="2">VOC family protein</fullName>
    </submittedName>
</protein>
<dbReference type="PANTHER" id="PTHR35908">
    <property type="entry name" value="HYPOTHETICAL FUSION PROTEIN"/>
    <property type="match status" value="1"/>
</dbReference>
<accession>A0A4S8N3F2</accession>
<evidence type="ECO:0000313" key="2">
    <source>
        <dbReference type="EMBL" id="THV10072.1"/>
    </source>
</evidence>
<dbReference type="RefSeq" id="WP_136563665.1">
    <property type="nucleotide sequence ID" value="NZ_BAABLS010000006.1"/>
</dbReference>
<organism evidence="2 3">
    <name type="scientific">Nocardioides caeni</name>
    <dbReference type="NCBI Taxonomy" id="574700"/>
    <lineage>
        <taxon>Bacteria</taxon>
        <taxon>Bacillati</taxon>
        <taxon>Actinomycetota</taxon>
        <taxon>Actinomycetes</taxon>
        <taxon>Propionibacteriales</taxon>
        <taxon>Nocardioidaceae</taxon>
        <taxon>Nocardioides</taxon>
    </lineage>
</organism>
<proteinExistence type="predicted"/>
<sequence>MPATLHAITMDAHDPGRLTAFWADVLGWRAEGHELVPEPPARFRIRFLPGREEKWGGNQAHFDLTSESAEAMAATIERALAAGGRHIDVGQTPEEGHAVLADPEGNELCVLPPGNRFLAGCGLLGGVSCDGSRDCGLFWAAALDWPLVWDQDEETAIQHPEGGAKIAWGGPPHDPKHGLNPVRFELHAPSGEYDAELARLLDLGARWEGTWLVDPDGHELSLLPAPMT</sequence>
<dbReference type="Pfam" id="PF18029">
    <property type="entry name" value="Glyoxalase_6"/>
    <property type="match status" value="2"/>
</dbReference>
<dbReference type="Proteomes" id="UP000307087">
    <property type="component" value="Unassembled WGS sequence"/>
</dbReference>
<dbReference type="InterPro" id="IPR041581">
    <property type="entry name" value="Glyoxalase_6"/>
</dbReference>
<dbReference type="CDD" id="cd06587">
    <property type="entry name" value="VOC"/>
    <property type="match status" value="1"/>
</dbReference>
<dbReference type="AlphaFoldDB" id="A0A4S8N3F2"/>
<keyword evidence="3" id="KW-1185">Reference proteome</keyword>
<evidence type="ECO:0000313" key="3">
    <source>
        <dbReference type="Proteomes" id="UP000307087"/>
    </source>
</evidence>